<dbReference type="SUPFAM" id="SSF52833">
    <property type="entry name" value="Thioredoxin-like"/>
    <property type="match status" value="1"/>
</dbReference>
<proteinExistence type="inferred from homology"/>
<evidence type="ECO:0000256" key="4">
    <source>
        <dbReference type="PIRSR" id="PIRSR603782-2"/>
    </source>
</evidence>
<dbReference type="AlphaFoldDB" id="A0AAU8A1P6"/>
<organism evidence="7">
    <name type="scientific">Polynucleobacter sp. UK-FUSCHL-C3</name>
    <dbReference type="NCBI Taxonomy" id="2955208"/>
    <lineage>
        <taxon>Bacteria</taxon>
        <taxon>Pseudomonadati</taxon>
        <taxon>Pseudomonadota</taxon>
        <taxon>Betaproteobacteria</taxon>
        <taxon>Burkholderiales</taxon>
        <taxon>Burkholderiaceae</taxon>
        <taxon>Polynucleobacter</taxon>
    </lineage>
</organism>
<evidence type="ECO:0000256" key="2">
    <source>
        <dbReference type="ARBA" id="ARBA00023008"/>
    </source>
</evidence>
<feature type="binding site" evidence="3">
    <location>
        <position position="69"/>
    </location>
    <ligand>
        <name>Cu cation</name>
        <dbReference type="ChEBI" id="CHEBI:23378"/>
    </ligand>
</feature>
<dbReference type="PROSITE" id="PS51352">
    <property type="entry name" value="THIOREDOXIN_2"/>
    <property type="match status" value="1"/>
</dbReference>
<keyword evidence="4" id="KW-1015">Disulfide bond</keyword>
<dbReference type="GO" id="GO:0046872">
    <property type="term" value="F:metal ion binding"/>
    <property type="evidence" value="ECO:0007669"/>
    <property type="project" value="UniProtKB-KW"/>
</dbReference>
<dbReference type="FunFam" id="3.40.30.10:FF:000013">
    <property type="entry name" value="Blast:Protein SCO1 homolog, mitochondrial"/>
    <property type="match status" value="1"/>
</dbReference>
<dbReference type="EMBL" id="CP099959">
    <property type="protein sequence ID" value="XCC57606.1"/>
    <property type="molecule type" value="Genomic_DNA"/>
</dbReference>
<dbReference type="InterPro" id="IPR013766">
    <property type="entry name" value="Thioredoxin_domain"/>
</dbReference>
<evidence type="ECO:0000313" key="7">
    <source>
        <dbReference type="EMBL" id="XCC57606.1"/>
    </source>
</evidence>
<keyword evidence="3" id="KW-0479">Metal-binding</keyword>
<dbReference type="Gene3D" id="3.40.30.10">
    <property type="entry name" value="Glutaredoxin"/>
    <property type="match status" value="1"/>
</dbReference>
<evidence type="ECO:0000256" key="1">
    <source>
        <dbReference type="ARBA" id="ARBA00010996"/>
    </source>
</evidence>
<dbReference type="PANTHER" id="PTHR12151">
    <property type="entry name" value="ELECTRON TRANSPORT PROTIN SCO1/SENC FAMILY MEMBER"/>
    <property type="match status" value="1"/>
</dbReference>
<keyword evidence="5" id="KW-0732">Signal</keyword>
<name>A0AAU8A1P6_9BURK</name>
<feature type="binding site" evidence="3">
    <location>
        <position position="155"/>
    </location>
    <ligand>
        <name>Cu cation</name>
        <dbReference type="ChEBI" id="CHEBI:23378"/>
    </ligand>
</feature>
<accession>A0AAU8A1P6</accession>
<evidence type="ECO:0000259" key="6">
    <source>
        <dbReference type="PROSITE" id="PS51352"/>
    </source>
</evidence>
<dbReference type="InterPro" id="IPR003782">
    <property type="entry name" value="SCO1/SenC"/>
</dbReference>
<feature type="signal peptide" evidence="5">
    <location>
        <begin position="1"/>
        <end position="22"/>
    </location>
</feature>
<evidence type="ECO:0000256" key="3">
    <source>
        <dbReference type="PIRSR" id="PIRSR603782-1"/>
    </source>
</evidence>
<feature type="binding site" evidence="3">
    <location>
        <position position="65"/>
    </location>
    <ligand>
        <name>Cu cation</name>
        <dbReference type="ChEBI" id="CHEBI:23378"/>
    </ligand>
</feature>
<dbReference type="RefSeq" id="WP_353438659.1">
    <property type="nucleotide sequence ID" value="NZ_CP099959.1"/>
</dbReference>
<dbReference type="InterPro" id="IPR036249">
    <property type="entry name" value="Thioredoxin-like_sf"/>
</dbReference>
<feature type="chain" id="PRO_5043470723" evidence="5">
    <location>
        <begin position="23"/>
        <end position="190"/>
    </location>
</feature>
<protein>
    <submittedName>
        <fullName evidence="7">SCO family protein</fullName>
    </submittedName>
</protein>
<dbReference type="PANTHER" id="PTHR12151:SF25">
    <property type="entry name" value="LINALOOL DEHYDRATASE_ISOMERASE DOMAIN-CONTAINING PROTEIN"/>
    <property type="match status" value="1"/>
</dbReference>
<dbReference type="PROSITE" id="PS51257">
    <property type="entry name" value="PROKAR_LIPOPROTEIN"/>
    <property type="match status" value="1"/>
</dbReference>
<dbReference type="Pfam" id="PF02630">
    <property type="entry name" value="SCO1-SenC"/>
    <property type="match status" value="1"/>
</dbReference>
<feature type="domain" description="Thioredoxin" evidence="6">
    <location>
        <begin position="12"/>
        <end position="190"/>
    </location>
</feature>
<sequence length="190" mass="20942">MKKLLTLAMLTLLAACSQPSFKNVDITGSKLFGNNFVLLDSQGKDKTLADFKGKAVVLFFGYTHCPDVCPSTLIEMQGVMKDLGPLADRVQVIFITVDPERDTAELMAQYPPAFDPRFIGLRPADEAALMKITKDFKAYYSKVPGSNPKNYTIDHTAGSYVFDPAGNLRLYIKHGQGAEPIAHDLKILLK</sequence>
<gene>
    <name evidence="7" type="ORF">NKE59_08990</name>
</gene>
<feature type="disulfide bond" description="Redox-active" evidence="4">
    <location>
        <begin position="65"/>
        <end position="69"/>
    </location>
</feature>
<evidence type="ECO:0000256" key="5">
    <source>
        <dbReference type="SAM" id="SignalP"/>
    </source>
</evidence>
<reference evidence="7" key="1">
    <citation type="submission" date="2022-06" db="EMBL/GenBank/DDBJ databases">
        <title>New Polynucleobacter species.</title>
        <authorList>
            <person name="Hahn M.W."/>
        </authorList>
    </citation>
    <scope>NUCLEOTIDE SEQUENCE</scope>
    <source>
        <strain evidence="7">UK-FUSCHL-C3</strain>
    </source>
</reference>
<keyword evidence="2 3" id="KW-0186">Copper</keyword>
<dbReference type="CDD" id="cd02968">
    <property type="entry name" value="SCO"/>
    <property type="match status" value="1"/>
</dbReference>
<comment type="similarity">
    <text evidence="1">Belongs to the SCO1/2 family.</text>
</comment>